<evidence type="ECO:0000313" key="2">
    <source>
        <dbReference type="Proteomes" id="UP000186804"/>
    </source>
</evidence>
<dbReference type="GeneID" id="92367783"/>
<dbReference type="VEuPathDB" id="CryptoDB:cand_035990"/>
<comment type="caution">
    <text evidence="1">The sequence shown here is derived from an EMBL/GenBank/DDBJ whole genome shotgun (WGS) entry which is preliminary data.</text>
</comment>
<accession>A0A1J4MYL7</accession>
<dbReference type="EMBL" id="LRBS01000007">
    <property type="protein sequence ID" value="OII78172.1"/>
    <property type="molecule type" value="Genomic_DNA"/>
</dbReference>
<name>A0A1J4MYL7_9CRYT</name>
<sequence length="311" mass="35709">MFSILPYFKVLIKITGCSHLNKEMIKLGDPTQYINIYMAKVLESETSMGHLLKLDDNVIYIAEDCYVQTSISDIVWVSSKQLIRLNINDTTYPAEKLFNLMIWQLAWNPLYDLYIHSSKSILSSPFPILLVVPNLDIGLIYAYPYLLRDIPVCLLQCNSESSNISQNEIETSFRELMKIFIFSNTKSTLFQLSEFTQYLGFTNVIVVPNMDNQPYLVSIALASVSVHGYIAFGSKVEHFNNLECSIMYQKQCIVAFFSQMHDPQVWVEGYIKTCKDKQNLNILELKQVNQNLENSHIIKKKNAIASIIVEI</sequence>
<gene>
    <name evidence="1" type="ORF">cand_035990</name>
</gene>
<protein>
    <submittedName>
        <fullName evidence="1">Uncharacterized protein</fullName>
    </submittedName>
</protein>
<dbReference type="Proteomes" id="UP000186804">
    <property type="component" value="Unassembled WGS sequence"/>
</dbReference>
<keyword evidence="2" id="KW-1185">Reference proteome</keyword>
<dbReference type="OrthoDB" id="336729at2759"/>
<organism evidence="1 2">
    <name type="scientific">Cryptosporidium andersoni</name>
    <dbReference type="NCBI Taxonomy" id="117008"/>
    <lineage>
        <taxon>Eukaryota</taxon>
        <taxon>Sar</taxon>
        <taxon>Alveolata</taxon>
        <taxon>Apicomplexa</taxon>
        <taxon>Conoidasida</taxon>
        <taxon>Coccidia</taxon>
        <taxon>Eucoccidiorida</taxon>
        <taxon>Eimeriorina</taxon>
        <taxon>Cryptosporidiidae</taxon>
        <taxon>Cryptosporidium</taxon>
    </lineage>
</organism>
<reference evidence="1 2" key="1">
    <citation type="submission" date="2016-10" db="EMBL/GenBank/DDBJ databases">
        <title>Reductive evolution of mitochondrial metabolism and differential evolution of invasion-related proteins in Cryptosporidium.</title>
        <authorList>
            <person name="Liu S."/>
            <person name="Roellig D.M."/>
            <person name="Guo Y."/>
            <person name="Li N."/>
            <person name="Frace M.A."/>
            <person name="Tang K."/>
            <person name="Zhang L."/>
            <person name="Feng Y."/>
            <person name="Xiao L."/>
        </authorList>
    </citation>
    <scope>NUCLEOTIDE SEQUENCE [LARGE SCALE GENOMIC DNA]</scope>
    <source>
        <strain evidence="1">30847</strain>
    </source>
</reference>
<dbReference type="RefSeq" id="XP_067070018.1">
    <property type="nucleotide sequence ID" value="XM_067213825.1"/>
</dbReference>
<proteinExistence type="predicted"/>
<evidence type="ECO:0000313" key="1">
    <source>
        <dbReference type="EMBL" id="OII78172.1"/>
    </source>
</evidence>
<dbReference type="AlphaFoldDB" id="A0A1J4MYL7"/>